<sequence length="190" mass="20177">MRTVKDDELLSKLVEALDSSLNDDSFKSGMLRTVSKVERGLRCQMISTRSNLMRTLLGMLKGMILLVEGCGGGGLSSTAMGADPTHSGYFKRSPSDIEDTEYVATRQPPSFTPGGTTSFTGDGQRGLEPVDEHTESPSISSVHPGGGQDQVHAKAPGVSSAGGHDIHLIPIKHGSLLIARLVGSVWMEEI</sequence>
<reference evidence="2" key="1">
    <citation type="journal article" date="2022" name="Int. J. Mol. Sci.">
        <title>Draft Genome of Tanacetum Coccineum: Genomic Comparison of Closely Related Tanacetum-Family Plants.</title>
        <authorList>
            <person name="Yamashiro T."/>
            <person name="Shiraishi A."/>
            <person name="Nakayama K."/>
            <person name="Satake H."/>
        </authorList>
    </citation>
    <scope>NUCLEOTIDE SEQUENCE</scope>
</reference>
<keyword evidence="3" id="KW-1185">Reference proteome</keyword>
<evidence type="ECO:0000256" key="1">
    <source>
        <dbReference type="SAM" id="MobiDB-lite"/>
    </source>
</evidence>
<feature type="compositionally biased region" description="Low complexity" evidence="1">
    <location>
        <begin position="108"/>
        <end position="121"/>
    </location>
</feature>
<dbReference type="EMBL" id="BQNB010009525">
    <property type="protein sequence ID" value="GJS64724.1"/>
    <property type="molecule type" value="Genomic_DNA"/>
</dbReference>
<dbReference type="Proteomes" id="UP001151760">
    <property type="component" value="Unassembled WGS sequence"/>
</dbReference>
<accession>A0ABQ4XHN9</accession>
<feature type="region of interest" description="Disordered" evidence="1">
    <location>
        <begin position="105"/>
        <end position="159"/>
    </location>
</feature>
<protein>
    <submittedName>
        <fullName evidence="2">Uncharacterized protein</fullName>
    </submittedName>
</protein>
<evidence type="ECO:0000313" key="2">
    <source>
        <dbReference type="EMBL" id="GJS64724.1"/>
    </source>
</evidence>
<gene>
    <name evidence="2" type="ORF">Tco_0679288</name>
</gene>
<organism evidence="2 3">
    <name type="scientific">Tanacetum coccineum</name>
    <dbReference type="NCBI Taxonomy" id="301880"/>
    <lineage>
        <taxon>Eukaryota</taxon>
        <taxon>Viridiplantae</taxon>
        <taxon>Streptophyta</taxon>
        <taxon>Embryophyta</taxon>
        <taxon>Tracheophyta</taxon>
        <taxon>Spermatophyta</taxon>
        <taxon>Magnoliopsida</taxon>
        <taxon>eudicotyledons</taxon>
        <taxon>Gunneridae</taxon>
        <taxon>Pentapetalae</taxon>
        <taxon>asterids</taxon>
        <taxon>campanulids</taxon>
        <taxon>Asterales</taxon>
        <taxon>Asteraceae</taxon>
        <taxon>Asteroideae</taxon>
        <taxon>Anthemideae</taxon>
        <taxon>Anthemidinae</taxon>
        <taxon>Tanacetum</taxon>
    </lineage>
</organism>
<comment type="caution">
    <text evidence="2">The sequence shown here is derived from an EMBL/GenBank/DDBJ whole genome shotgun (WGS) entry which is preliminary data.</text>
</comment>
<reference evidence="2" key="2">
    <citation type="submission" date="2022-01" db="EMBL/GenBank/DDBJ databases">
        <authorList>
            <person name="Yamashiro T."/>
            <person name="Shiraishi A."/>
            <person name="Satake H."/>
            <person name="Nakayama K."/>
        </authorList>
    </citation>
    <scope>NUCLEOTIDE SEQUENCE</scope>
</reference>
<proteinExistence type="predicted"/>
<evidence type="ECO:0000313" key="3">
    <source>
        <dbReference type="Proteomes" id="UP001151760"/>
    </source>
</evidence>
<name>A0ABQ4XHN9_9ASTR</name>